<dbReference type="Gene3D" id="3.30.70.360">
    <property type="match status" value="1"/>
</dbReference>
<sequence>MDYKAIKEAAQAYQADMTKFLREIVKNPGESCDEKAHIDRIAEEMTALGFDKVEIDPQGNVIGFMGTGDKLIGFDAHIDTVGIGNIDNWDFDPYEGYENDTEIGGRGVSDQCGGIVSAVYGAKIMKDLGLIPEGYAAMVTGTVQEEDCDGLCWEYIIKEDKYRPEFVVSTEPTDGGIYRGQRGRMEIRIDVQGVSCHGSAPERGDNAIYKMADILQDVRALNENDAEDGTEIKGLVKMLSEKYNPEYKEANFLGRGTVTTSQIFYTSPSRCAVADSCAVSLDRRMTAGETWESCLDEIRALPAVKKYGDDVKVSMYNYDRPSYTGCVYPIECYFPTWVIPEDHTVTESLEDSYKAMYGDERIGAAETVEMRKARPLTDKWTFSTNGVSIMGRNGIPCIGFGPGAEAQAHAPNEKTWKQDLVTCAAVYAALPAIYAAK</sequence>
<dbReference type="InterPro" id="IPR017706">
    <property type="entry name" value="Peptidase_M20/DapE_YgeY"/>
</dbReference>
<name>A0A1H3J9L2_EUBBA</name>
<dbReference type="CDD" id="cd05649">
    <property type="entry name" value="M20_ArgE_DapE-like"/>
    <property type="match status" value="1"/>
</dbReference>
<organism evidence="6 7">
    <name type="scientific">Eubacterium barkeri</name>
    <name type="common">Clostridium barkeri</name>
    <dbReference type="NCBI Taxonomy" id="1528"/>
    <lineage>
        <taxon>Bacteria</taxon>
        <taxon>Bacillati</taxon>
        <taxon>Bacillota</taxon>
        <taxon>Clostridia</taxon>
        <taxon>Eubacteriales</taxon>
        <taxon>Eubacteriaceae</taxon>
        <taxon>Eubacterium</taxon>
    </lineage>
</organism>
<evidence type="ECO:0000256" key="2">
    <source>
        <dbReference type="ARBA" id="ARBA00022723"/>
    </source>
</evidence>
<dbReference type="NCBIfam" id="TIGR03526">
    <property type="entry name" value="selenium_YgeY"/>
    <property type="match status" value="1"/>
</dbReference>
<evidence type="ECO:0000256" key="4">
    <source>
        <dbReference type="ARBA" id="ARBA00022833"/>
    </source>
</evidence>
<feature type="domain" description="Peptidase M20 dimerisation" evidence="5">
    <location>
        <begin position="180"/>
        <end position="302"/>
    </location>
</feature>
<keyword evidence="3 6" id="KW-0378">Hydrolase</keyword>
<dbReference type="Proteomes" id="UP000199652">
    <property type="component" value="Unassembled WGS sequence"/>
</dbReference>
<keyword evidence="4" id="KW-0862">Zinc</keyword>
<evidence type="ECO:0000313" key="7">
    <source>
        <dbReference type="Proteomes" id="UP000199652"/>
    </source>
</evidence>
<dbReference type="PROSITE" id="PS00758">
    <property type="entry name" value="ARGE_DAPE_CPG2_1"/>
    <property type="match status" value="1"/>
</dbReference>
<evidence type="ECO:0000256" key="3">
    <source>
        <dbReference type="ARBA" id="ARBA00022801"/>
    </source>
</evidence>
<keyword evidence="7" id="KW-1185">Reference proteome</keyword>
<dbReference type="OrthoDB" id="9792335at2"/>
<gene>
    <name evidence="6" type="ORF">SAMN04488579_1286</name>
</gene>
<dbReference type="PANTHER" id="PTHR43808:SF31">
    <property type="entry name" value="N-ACETYL-L-CITRULLINE DEACETYLASE"/>
    <property type="match status" value="1"/>
</dbReference>
<dbReference type="InterPro" id="IPR011650">
    <property type="entry name" value="Peptidase_M20_dimer"/>
</dbReference>
<dbReference type="SUPFAM" id="SSF53187">
    <property type="entry name" value="Zn-dependent exopeptidases"/>
    <property type="match status" value="1"/>
</dbReference>
<proteinExistence type="predicted"/>
<dbReference type="GO" id="GO:0006526">
    <property type="term" value="P:L-arginine biosynthetic process"/>
    <property type="evidence" value="ECO:0007669"/>
    <property type="project" value="TreeGrafter"/>
</dbReference>
<dbReference type="PANTHER" id="PTHR43808">
    <property type="entry name" value="ACETYLORNITHINE DEACETYLASE"/>
    <property type="match status" value="1"/>
</dbReference>
<evidence type="ECO:0000256" key="1">
    <source>
        <dbReference type="ARBA" id="ARBA00001947"/>
    </source>
</evidence>
<dbReference type="Pfam" id="PF01546">
    <property type="entry name" value="Peptidase_M20"/>
    <property type="match status" value="1"/>
</dbReference>
<reference evidence="7" key="1">
    <citation type="submission" date="2016-10" db="EMBL/GenBank/DDBJ databases">
        <authorList>
            <person name="Varghese N."/>
            <person name="Submissions S."/>
        </authorList>
    </citation>
    <scope>NUCLEOTIDE SEQUENCE [LARGE SCALE GENOMIC DNA]</scope>
    <source>
        <strain evidence="7">VPI 5359</strain>
    </source>
</reference>
<dbReference type="Gene3D" id="3.40.630.10">
    <property type="entry name" value="Zn peptidases"/>
    <property type="match status" value="2"/>
</dbReference>
<dbReference type="RefSeq" id="WP_090246952.1">
    <property type="nucleotide sequence ID" value="NZ_FNOU01000028.1"/>
</dbReference>
<accession>A0A1H3J9L2</accession>
<evidence type="ECO:0000259" key="5">
    <source>
        <dbReference type="Pfam" id="PF07687"/>
    </source>
</evidence>
<dbReference type="EMBL" id="FNOU01000028">
    <property type="protein sequence ID" value="SDY36683.1"/>
    <property type="molecule type" value="Genomic_DNA"/>
</dbReference>
<dbReference type="GO" id="GO:0008777">
    <property type="term" value="F:acetylornithine deacetylase activity"/>
    <property type="evidence" value="ECO:0007669"/>
    <property type="project" value="TreeGrafter"/>
</dbReference>
<dbReference type="InterPro" id="IPR036264">
    <property type="entry name" value="Bact_exopeptidase_dim_dom"/>
</dbReference>
<evidence type="ECO:0000313" key="6">
    <source>
        <dbReference type="EMBL" id="SDY36683.1"/>
    </source>
</evidence>
<dbReference type="GO" id="GO:0046872">
    <property type="term" value="F:metal ion binding"/>
    <property type="evidence" value="ECO:0007669"/>
    <property type="project" value="UniProtKB-KW"/>
</dbReference>
<dbReference type="InterPro" id="IPR001261">
    <property type="entry name" value="ArgE/DapE_CS"/>
</dbReference>
<dbReference type="InterPro" id="IPR050072">
    <property type="entry name" value="Peptidase_M20A"/>
</dbReference>
<dbReference type="SUPFAM" id="SSF55031">
    <property type="entry name" value="Bacterial exopeptidase dimerisation domain"/>
    <property type="match status" value="1"/>
</dbReference>
<dbReference type="AlphaFoldDB" id="A0A1H3J9L2"/>
<dbReference type="Pfam" id="PF07687">
    <property type="entry name" value="M20_dimer"/>
    <property type="match status" value="1"/>
</dbReference>
<dbReference type="NCBIfam" id="NF009555">
    <property type="entry name" value="PRK13004.1"/>
    <property type="match status" value="1"/>
</dbReference>
<protein>
    <submittedName>
        <fullName evidence="6">Putative selenium metabolism hydrolase</fullName>
    </submittedName>
</protein>
<dbReference type="InterPro" id="IPR002933">
    <property type="entry name" value="Peptidase_M20"/>
</dbReference>
<dbReference type="STRING" id="1528.SAMN04488579_1286"/>
<comment type="cofactor">
    <cofactor evidence="1">
        <name>Zn(2+)</name>
        <dbReference type="ChEBI" id="CHEBI:29105"/>
    </cofactor>
</comment>
<keyword evidence="2" id="KW-0479">Metal-binding</keyword>